<proteinExistence type="predicted"/>
<protein>
    <recommendedName>
        <fullName evidence="2">Putative regulatory protein FmdB zinc ribbon domain-containing protein</fullName>
    </recommendedName>
</protein>
<evidence type="ECO:0000313" key="3">
    <source>
        <dbReference type="EMBL" id="QJA69862.1"/>
    </source>
</evidence>
<accession>A0A6M3JLI3</accession>
<dbReference type="InterPro" id="IPR013429">
    <property type="entry name" value="Regulatory_FmdB_Zinc_ribbon"/>
</dbReference>
<dbReference type="AlphaFoldDB" id="A0A6M3JLI3"/>
<evidence type="ECO:0000256" key="1">
    <source>
        <dbReference type="SAM" id="MobiDB-lite"/>
    </source>
</evidence>
<feature type="domain" description="Putative regulatory protein FmdB zinc ribbon" evidence="2">
    <location>
        <begin position="1"/>
        <end position="40"/>
    </location>
</feature>
<dbReference type="EMBL" id="MT141742">
    <property type="protein sequence ID" value="QJA69862.1"/>
    <property type="molecule type" value="Genomic_DNA"/>
</dbReference>
<dbReference type="Pfam" id="PF09723">
    <property type="entry name" value="Zn_ribbon_8"/>
    <property type="match status" value="1"/>
</dbReference>
<organism evidence="3">
    <name type="scientific">viral metagenome</name>
    <dbReference type="NCBI Taxonomy" id="1070528"/>
    <lineage>
        <taxon>unclassified sequences</taxon>
        <taxon>metagenomes</taxon>
        <taxon>organismal metagenomes</taxon>
    </lineage>
</organism>
<evidence type="ECO:0000259" key="2">
    <source>
        <dbReference type="SMART" id="SM00834"/>
    </source>
</evidence>
<dbReference type="SMART" id="SM00834">
    <property type="entry name" value="CxxC_CXXC_SSSS"/>
    <property type="match status" value="1"/>
</dbReference>
<reference evidence="3" key="1">
    <citation type="submission" date="2020-03" db="EMBL/GenBank/DDBJ databases">
        <title>The deep terrestrial virosphere.</title>
        <authorList>
            <person name="Holmfeldt K."/>
            <person name="Nilsson E."/>
            <person name="Simone D."/>
            <person name="Lopez-Fernandez M."/>
            <person name="Wu X."/>
            <person name="de Brujin I."/>
            <person name="Lundin D."/>
            <person name="Andersson A."/>
            <person name="Bertilsson S."/>
            <person name="Dopson M."/>
        </authorList>
    </citation>
    <scope>NUCLEOTIDE SEQUENCE</scope>
    <source>
        <strain evidence="3">MM415A04222</strain>
    </source>
</reference>
<dbReference type="NCBIfam" id="TIGR02605">
    <property type="entry name" value="CxxC_CxxC_SSSS"/>
    <property type="match status" value="1"/>
</dbReference>
<feature type="region of interest" description="Disordered" evidence="1">
    <location>
        <begin position="34"/>
        <end position="76"/>
    </location>
</feature>
<gene>
    <name evidence="3" type="ORF">MM415A04222_0010</name>
</gene>
<sequence length="76" mass="8590">MPIYEFRCTKCGVVTEDYCRKTTVRVACPSCGAEAEKKPSSFSVRGFPNEKQNQLPKSLGGPWDYSNQERGNLREI</sequence>
<name>A0A6M3JLI3_9ZZZZ</name>